<proteinExistence type="predicted"/>
<protein>
    <submittedName>
        <fullName evidence="1">Uncharacterized protein</fullName>
    </submittedName>
</protein>
<sequence length="107" mass="11667">MGFFSSIKQGAFLTQCKVACLKHGFEKASAELYVDMGAEMLLDCYNNNLKPEAALGVLSVMVLKDKSGVPMQMLGAADRYARSFINSYPYEAMTSQLRDALAVAKNA</sequence>
<gene>
    <name evidence="1" type="ORF">WCN91_13005</name>
</gene>
<dbReference type="EMBL" id="JBCGCU010000016">
    <property type="protein sequence ID" value="MEM0516320.1"/>
    <property type="molecule type" value="Genomic_DNA"/>
</dbReference>
<organism evidence="1 2">
    <name type="scientific">Pseudoalteromonas qingdaonensis</name>
    <dbReference type="NCBI Taxonomy" id="3131913"/>
    <lineage>
        <taxon>Bacteria</taxon>
        <taxon>Pseudomonadati</taxon>
        <taxon>Pseudomonadota</taxon>
        <taxon>Gammaproteobacteria</taxon>
        <taxon>Alteromonadales</taxon>
        <taxon>Pseudoalteromonadaceae</taxon>
        <taxon>Pseudoalteromonas</taxon>
    </lineage>
</organism>
<accession>A0ABU9N227</accession>
<evidence type="ECO:0000313" key="1">
    <source>
        <dbReference type="EMBL" id="MEM0516320.1"/>
    </source>
</evidence>
<keyword evidence="2" id="KW-1185">Reference proteome</keyword>
<evidence type="ECO:0000313" key="2">
    <source>
        <dbReference type="Proteomes" id="UP001447008"/>
    </source>
</evidence>
<dbReference type="RefSeq" id="WP_342679720.1">
    <property type="nucleotide sequence ID" value="NZ_JBCGCU010000016.1"/>
</dbReference>
<name>A0ABU9N227_9GAMM</name>
<reference evidence="1 2" key="1">
    <citation type="submission" date="2024-03" db="EMBL/GenBank/DDBJ databases">
        <title>Pseudoalteromonas qingdaonensis sp. nov., isolated from the intestines of marine benthic organisms.</title>
        <authorList>
            <person name="Lin X."/>
            <person name="Fang S."/>
            <person name="Hu X."/>
        </authorList>
    </citation>
    <scope>NUCLEOTIDE SEQUENCE [LARGE SCALE GENOMIC DNA]</scope>
    <source>
        <strain evidence="1 2">YIC-827</strain>
    </source>
</reference>
<comment type="caution">
    <text evidence="1">The sequence shown here is derived from an EMBL/GenBank/DDBJ whole genome shotgun (WGS) entry which is preliminary data.</text>
</comment>
<dbReference type="Proteomes" id="UP001447008">
    <property type="component" value="Unassembled WGS sequence"/>
</dbReference>